<proteinExistence type="predicted"/>
<protein>
    <submittedName>
        <fullName evidence="1">Uncharacterized protein</fullName>
    </submittedName>
</protein>
<dbReference type="AlphaFoldDB" id="W4LJY3"/>
<organism evidence="1 2">
    <name type="scientific">Entotheonella factor</name>
    <dbReference type="NCBI Taxonomy" id="1429438"/>
    <lineage>
        <taxon>Bacteria</taxon>
        <taxon>Pseudomonadati</taxon>
        <taxon>Nitrospinota/Tectimicrobiota group</taxon>
        <taxon>Candidatus Tectimicrobiota</taxon>
        <taxon>Candidatus Entotheonellia</taxon>
        <taxon>Candidatus Entotheonellales</taxon>
        <taxon>Candidatus Entotheonellaceae</taxon>
        <taxon>Candidatus Entotheonella</taxon>
    </lineage>
</organism>
<comment type="caution">
    <text evidence="1">The sequence shown here is derived from an EMBL/GenBank/DDBJ whole genome shotgun (WGS) entry which is preliminary data.</text>
</comment>
<dbReference type="EMBL" id="AZHW01000595">
    <property type="protein sequence ID" value="ETW98015.1"/>
    <property type="molecule type" value="Genomic_DNA"/>
</dbReference>
<dbReference type="Proteomes" id="UP000019141">
    <property type="component" value="Unassembled WGS sequence"/>
</dbReference>
<keyword evidence="2" id="KW-1185">Reference proteome</keyword>
<accession>W4LJY3</accession>
<evidence type="ECO:0000313" key="1">
    <source>
        <dbReference type="EMBL" id="ETW98015.1"/>
    </source>
</evidence>
<evidence type="ECO:0000313" key="2">
    <source>
        <dbReference type="Proteomes" id="UP000019141"/>
    </source>
</evidence>
<sequence>MGLTLLVAFDVEINYPHDALSTIDLHAKRFCYSGSPK</sequence>
<reference evidence="1 2" key="1">
    <citation type="journal article" date="2014" name="Nature">
        <title>An environmental bacterial taxon with a large and distinct metabolic repertoire.</title>
        <authorList>
            <person name="Wilson M.C."/>
            <person name="Mori T."/>
            <person name="Ruckert C."/>
            <person name="Uria A.R."/>
            <person name="Helf M.J."/>
            <person name="Takada K."/>
            <person name="Gernert C."/>
            <person name="Steffens U.A."/>
            <person name="Heycke N."/>
            <person name="Schmitt S."/>
            <person name="Rinke C."/>
            <person name="Helfrich E.J."/>
            <person name="Brachmann A.O."/>
            <person name="Gurgui C."/>
            <person name="Wakimoto T."/>
            <person name="Kracht M."/>
            <person name="Crusemann M."/>
            <person name="Hentschel U."/>
            <person name="Abe I."/>
            <person name="Matsunaga S."/>
            <person name="Kalinowski J."/>
            <person name="Takeyama H."/>
            <person name="Piel J."/>
        </authorList>
    </citation>
    <scope>NUCLEOTIDE SEQUENCE [LARGE SCALE GENOMIC DNA]</scope>
    <source>
        <strain evidence="2">TSY1</strain>
    </source>
</reference>
<dbReference type="HOGENOM" id="CLU_3341726_0_0_7"/>
<name>W4LJY3_ENTF1</name>
<gene>
    <name evidence="1" type="ORF">ETSY1_20440</name>
</gene>